<evidence type="ECO:0000256" key="3">
    <source>
        <dbReference type="PROSITE-ProRule" id="PRU00023"/>
    </source>
</evidence>
<keyword evidence="1" id="KW-0677">Repeat</keyword>
<dbReference type="eggNOG" id="COG0666">
    <property type="taxonomic scope" value="Bacteria"/>
</dbReference>
<sequence length="237" mass="26335">MTKPFPFQKTVCRFLFFFMAVLAALPSAKAGSFDDWFIAVKNDQAGKVKELLKKGFDPNAIEPKRGDTGLILAMRENSMDVMAVLLSDKRTKIDTEAFNGDNALMIACYNANEKAVKTLLDKGAKVNKNGWAPLHYAAASGNNQIVRMLLEKDAFIDAVSPNATTPIMMAARNGHIYTVKLLHDNGADLTLKNQRGYSAIDFANENKNTDIAKGLEYRLKKEADLEKRKNVLPQFPF</sequence>
<evidence type="ECO:0000256" key="1">
    <source>
        <dbReference type="ARBA" id="ARBA00022737"/>
    </source>
</evidence>
<evidence type="ECO:0000313" key="6">
    <source>
        <dbReference type="Proteomes" id="UP000003973"/>
    </source>
</evidence>
<dbReference type="InterPro" id="IPR036770">
    <property type="entry name" value="Ankyrin_rpt-contain_sf"/>
</dbReference>
<dbReference type="PANTHER" id="PTHR24198">
    <property type="entry name" value="ANKYRIN REPEAT AND PROTEIN KINASE DOMAIN-CONTAINING PROTEIN"/>
    <property type="match status" value="1"/>
</dbReference>
<evidence type="ECO:0000256" key="4">
    <source>
        <dbReference type="SAM" id="SignalP"/>
    </source>
</evidence>
<dbReference type="PRINTS" id="PR01415">
    <property type="entry name" value="ANKYRIN"/>
</dbReference>
<dbReference type="Pfam" id="PF13857">
    <property type="entry name" value="Ank_5"/>
    <property type="match status" value="1"/>
</dbReference>
<feature type="signal peptide" evidence="4">
    <location>
        <begin position="1"/>
        <end position="30"/>
    </location>
</feature>
<feature type="repeat" description="ANK" evidence="3">
    <location>
        <begin position="162"/>
        <end position="194"/>
    </location>
</feature>
<evidence type="ECO:0000256" key="2">
    <source>
        <dbReference type="ARBA" id="ARBA00023043"/>
    </source>
</evidence>
<keyword evidence="2 3" id="KW-0040">ANK repeat</keyword>
<evidence type="ECO:0000313" key="5">
    <source>
        <dbReference type="EMBL" id="EEO27491.1"/>
    </source>
</evidence>
<dbReference type="AlphaFoldDB" id="C3X2Q5"/>
<dbReference type="PROSITE" id="PS50088">
    <property type="entry name" value="ANK_REPEAT"/>
    <property type="match status" value="3"/>
</dbReference>
<feature type="repeat" description="ANK" evidence="3">
    <location>
        <begin position="99"/>
        <end position="127"/>
    </location>
</feature>
<evidence type="ECO:0008006" key="7">
    <source>
        <dbReference type="Google" id="ProtNLM"/>
    </source>
</evidence>
<dbReference type="EMBL" id="ACDP02000023">
    <property type="protein sequence ID" value="EEO27491.1"/>
    <property type="molecule type" value="Genomic_DNA"/>
</dbReference>
<dbReference type="SMART" id="SM00248">
    <property type="entry name" value="ANK"/>
    <property type="match status" value="5"/>
</dbReference>
<feature type="repeat" description="ANK" evidence="3">
    <location>
        <begin position="129"/>
        <end position="161"/>
    </location>
</feature>
<feature type="chain" id="PRO_5002933694" description="Ankyrin repeat domain-containing protein" evidence="4">
    <location>
        <begin position="31"/>
        <end position="237"/>
    </location>
</feature>
<dbReference type="PROSITE" id="PS50297">
    <property type="entry name" value="ANK_REP_REGION"/>
    <property type="match status" value="3"/>
</dbReference>
<dbReference type="RefSeq" id="WP_005876530.1">
    <property type="nucleotide sequence ID" value="NZ_CABMNL010000001.1"/>
</dbReference>
<keyword evidence="4" id="KW-0732">Signal</keyword>
<dbReference type="Pfam" id="PF12796">
    <property type="entry name" value="Ank_2"/>
    <property type="match status" value="1"/>
</dbReference>
<name>C3X2Q5_9BURK</name>
<dbReference type="SUPFAM" id="SSF48403">
    <property type="entry name" value="Ankyrin repeat"/>
    <property type="match status" value="1"/>
</dbReference>
<keyword evidence="6" id="KW-1185">Reference proteome</keyword>
<organism evidence="5 6">
    <name type="scientific">Oxalobacter paraformigenes</name>
    <dbReference type="NCBI Taxonomy" id="556268"/>
    <lineage>
        <taxon>Bacteria</taxon>
        <taxon>Pseudomonadati</taxon>
        <taxon>Pseudomonadota</taxon>
        <taxon>Betaproteobacteria</taxon>
        <taxon>Burkholderiales</taxon>
        <taxon>Oxalobacteraceae</taxon>
        <taxon>Oxalobacter</taxon>
    </lineage>
</organism>
<dbReference type="HOGENOM" id="CLU_000134_18_0_4"/>
<dbReference type="InterPro" id="IPR002110">
    <property type="entry name" value="Ankyrin_rpt"/>
</dbReference>
<proteinExistence type="predicted"/>
<accession>C3X2Q5</accession>
<dbReference type="Gene3D" id="1.25.40.20">
    <property type="entry name" value="Ankyrin repeat-containing domain"/>
    <property type="match status" value="1"/>
</dbReference>
<dbReference type="Proteomes" id="UP000003973">
    <property type="component" value="Unassembled WGS sequence"/>
</dbReference>
<gene>
    <name evidence="5" type="ORF">OFAG_00644</name>
</gene>
<comment type="caution">
    <text evidence="5">The sequence shown here is derived from an EMBL/GenBank/DDBJ whole genome shotgun (WGS) entry which is preliminary data.</text>
</comment>
<protein>
    <recommendedName>
        <fullName evidence="7">Ankyrin repeat domain-containing protein</fullName>
    </recommendedName>
</protein>
<reference evidence="5" key="1">
    <citation type="submission" date="2011-10" db="EMBL/GenBank/DDBJ databases">
        <title>The Genome Sequence of Oxalobacter formigenes HOxBLS.</title>
        <authorList>
            <consortium name="The Broad Institute Genome Sequencing Platform"/>
            <person name="Earl A."/>
            <person name="Ward D."/>
            <person name="Feldgarden M."/>
            <person name="Gevers D."/>
            <person name="Allison M.J."/>
            <person name="Humphrey S."/>
            <person name="Young S.K."/>
            <person name="Zeng Q."/>
            <person name="Gargeya S."/>
            <person name="Fitzgerald M."/>
            <person name="Haas B."/>
            <person name="Abouelleil A."/>
            <person name="Alvarado L."/>
            <person name="Arachchi H.M."/>
            <person name="Berlin A."/>
            <person name="Brown A."/>
            <person name="Chapman S.B."/>
            <person name="Chen Z."/>
            <person name="Dunbar C."/>
            <person name="Freedman E."/>
            <person name="Gearin G."/>
            <person name="Goldberg J."/>
            <person name="Griggs A."/>
            <person name="Gujja S."/>
            <person name="Heiman D."/>
            <person name="Howarth C."/>
            <person name="Larson L."/>
            <person name="Lui A."/>
            <person name="MacDonald P.J.P."/>
            <person name="Montmayeur A."/>
            <person name="Murphy C."/>
            <person name="Neiman D."/>
            <person name="Pearson M."/>
            <person name="Priest M."/>
            <person name="Roberts A."/>
            <person name="Saif S."/>
            <person name="Shea T."/>
            <person name="Shenoy N."/>
            <person name="Sisk P."/>
            <person name="Stolte C."/>
            <person name="Sykes S."/>
            <person name="Wortman J."/>
            <person name="Nusbaum C."/>
            <person name="Birren B."/>
        </authorList>
    </citation>
    <scope>NUCLEOTIDE SEQUENCE [LARGE SCALE GENOMIC DNA]</scope>
    <source>
        <strain evidence="5">HOxBLS</strain>
    </source>
</reference>
<dbReference type="PANTHER" id="PTHR24198:SF165">
    <property type="entry name" value="ANKYRIN REPEAT-CONTAINING PROTEIN-RELATED"/>
    <property type="match status" value="1"/>
</dbReference>